<accession>A0ABQ8T9R6</accession>
<sequence length="88" mass="10387">MATVADKTRWYTELDSIVAMQRQFRQEYQRNPLNAKTIRVWKHNFLETGSVAKKHGGADKVYQMTICSALPKYFKEHQVNPFKEPLRD</sequence>
<gene>
    <name evidence="1" type="ORF">ANN_04317</name>
</gene>
<name>A0ABQ8T9R6_PERAM</name>
<evidence type="ECO:0008006" key="3">
    <source>
        <dbReference type="Google" id="ProtNLM"/>
    </source>
</evidence>
<dbReference type="EMBL" id="JAJSOF020000013">
    <property type="protein sequence ID" value="KAJ4442726.1"/>
    <property type="molecule type" value="Genomic_DNA"/>
</dbReference>
<reference evidence="1 2" key="1">
    <citation type="journal article" date="2022" name="Allergy">
        <title>Genome assembly and annotation of Periplaneta americana reveal a comprehensive cockroach allergen profile.</title>
        <authorList>
            <person name="Wang L."/>
            <person name="Xiong Q."/>
            <person name="Saelim N."/>
            <person name="Wang L."/>
            <person name="Nong W."/>
            <person name="Wan A.T."/>
            <person name="Shi M."/>
            <person name="Liu X."/>
            <person name="Cao Q."/>
            <person name="Hui J.H.L."/>
            <person name="Sookrung N."/>
            <person name="Leung T.F."/>
            <person name="Tungtrongchitr A."/>
            <person name="Tsui S.K.W."/>
        </authorList>
    </citation>
    <scope>NUCLEOTIDE SEQUENCE [LARGE SCALE GENOMIC DNA]</scope>
    <source>
        <strain evidence="1">PWHHKU_190912</strain>
    </source>
</reference>
<evidence type="ECO:0000313" key="1">
    <source>
        <dbReference type="EMBL" id="KAJ4442726.1"/>
    </source>
</evidence>
<dbReference type="Proteomes" id="UP001148838">
    <property type="component" value="Unassembled WGS sequence"/>
</dbReference>
<evidence type="ECO:0000313" key="2">
    <source>
        <dbReference type="Proteomes" id="UP001148838"/>
    </source>
</evidence>
<comment type="caution">
    <text evidence="1">The sequence shown here is derived from an EMBL/GenBank/DDBJ whole genome shotgun (WGS) entry which is preliminary data.</text>
</comment>
<protein>
    <recommendedName>
        <fullName evidence="3">DUF4817 domain-containing protein</fullName>
    </recommendedName>
</protein>
<organism evidence="1 2">
    <name type="scientific">Periplaneta americana</name>
    <name type="common">American cockroach</name>
    <name type="synonym">Blatta americana</name>
    <dbReference type="NCBI Taxonomy" id="6978"/>
    <lineage>
        <taxon>Eukaryota</taxon>
        <taxon>Metazoa</taxon>
        <taxon>Ecdysozoa</taxon>
        <taxon>Arthropoda</taxon>
        <taxon>Hexapoda</taxon>
        <taxon>Insecta</taxon>
        <taxon>Pterygota</taxon>
        <taxon>Neoptera</taxon>
        <taxon>Polyneoptera</taxon>
        <taxon>Dictyoptera</taxon>
        <taxon>Blattodea</taxon>
        <taxon>Blattoidea</taxon>
        <taxon>Blattidae</taxon>
        <taxon>Blattinae</taxon>
        <taxon>Periplaneta</taxon>
    </lineage>
</organism>
<keyword evidence="2" id="KW-1185">Reference proteome</keyword>
<proteinExistence type="predicted"/>